<feature type="region of interest" description="Disordered" evidence="1">
    <location>
        <begin position="51"/>
        <end position="77"/>
    </location>
</feature>
<feature type="compositionally biased region" description="Pro residues" evidence="1">
    <location>
        <begin position="456"/>
        <end position="465"/>
    </location>
</feature>
<feature type="region of interest" description="Disordered" evidence="1">
    <location>
        <begin position="1022"/>
        <end position="1159"/>
    </location>
</feature>
<evidence type="ECO:0000313" key="2">
    <source>
        <dbReference type="EMBL" id="KAF1964342.1"/>
    </source>
</evidence>
<feature type="compositionally biased region" description="Polar residues" evidence="1">
    <location>
        <begin position="952"/>
        <end position="980"/>
    </location>
</feature>
<name>A0A6A5UKM9_9PLEO</name>
<feature type="compositionally biased region" description="Polar residues" evidence="1">
    <location>
        <begin position="707"/>
        <end position="718"/>
    </location>
</feature>
<evidence type="ECO:0000256" key="1">
    <source>
        <dbReference type="SAM" id="MobiDB-lite"/>
    </source>
</evidence>
<protein>
    <recommendedName>
        <fullName evidence="4">PH domain-containing protein</fullName>
    </recommendedName>
</protein>
<feature type="compositionally biased region" description="Polar residues" evidence="1">
    <location>
        <begin position="893"/>
        <end position="904"/>
    </location>
</feature>
<feature type="region of interest" description="Disordered" evidence="1">
    <location>
        <begin position="701"/>
        <end position="741"/>
    </location>
</feature>
<organism evidence="2 3">
    <name type="scientific">Bimuria novae-zelandiae CBS 107.79</name>
    <dbReference type="NCBI Taxonomy" id="1447943"/>
    <lineage>
        <taxon>Eukaryota</taxon>
        <taxon>Fungi</taxon>
        <taxon>Dikarya</taxon>
        <taxon>Ascomycota</taxon>
        <taxon>Pezizomycotina</taxon>
        <taxon>Dothideomycetes</taxon>
        <taxon>Pleosporomycetidae</taxon>
        <taxon>Pleosporales</taxon>
        <taxon>Massarineae</taxon>
        <taxon>Didymosphaeriaceae</taxon>
        <taxon>Bimuria</taxon>
    </lineage>
</organism>
<dbReference type="AlphaFoldDB" id="A0A6A5UKM9"/>
<evidence type="ECO:0000313" key="3">
    <source>
        <dbReference type="Proteomes" id="UP000800036"/>
    </source>
</evidence>
<accession>A0A6A5UKM9</accession>
<feature type="compositionally biased region" description="Basic and acidic residues" evidence="1">
    <location>
        <begin position="720"/>
        <end position="730"/>
    </location>
</feature>
<feature type="region of interest" description="Disordered" evidence="1">
    <location>
        <begin position="441"/>
        <end position="510"/>
    </location>
</feature>
<feature type="compositionally biased region" description="Polar residues" evidence="1">
    <location>
        <begin position="1136"/>
        <end position="1159"/>
    </location>
</feature>
<feature type="compositionally biased region" description="Pro residues" evidence="1">
    <location>
        <begin position="844"/>
        <end position="859"/>
    </location>
</feature>
<feature type="region of interest" description="Disordered" evidence="1">
    <location>
        <begin position="822"/>
        <end position="1008"/>
    </location>
</feature>
<keyword evidence="3" id="KW-1185">Reference proteome</keyword>
<feature type="compositionally biased region" description="Low complexity" evidence="1">
    <location>
        <begin position="1085"/>
        <end position="1103"/>
    </location>
</feature>
<gene>
    <name evidence="2" type="ORF">BU23DRAFT_604863</name>
</gene>
<feature type="compositionally biased region" description="Polar residues" evidence="1">
    <location>
        <begin position="933"/>
        <end position="942"/>
    </location>
</feature>
<evidence type="ECO:0008006" key="4">
    <source>
        <dbReference type="Google" id="ProtNLM"/>
    </source>
</evidence>
<dbReference type="OrthoDB" id="1749473at2759"/>
<proteinExistence type="predicted"/>
<feature type="compositionally biased region" description="Pro residues" evidence="1">
    <location>
        <begin position="981"/>
        <end position="1004"/>
    </location>
</feature>
<feature type="compositionally biased region" description="Polar residues" evidence="1">
    <location>
        <begin position="822"/>
        <end position="838"/>
    </location>
</feature>
<feature type="compositionally biased region" description="Polar residues" evidence="1">
    <location>
        <begin position="1046"/>
        <end position="1055"/>
    </location>
</feature>
<dbReference type="Proteomes" id="UP000800036">
    <property type="component" value="Unassembled WGS sequence"/>
</dbReference>
<feature type="region of interest" description="Disordered" evidence="1">
    <location>
        <begin position="387"/>
        <end position="424"/>
    </location>
</feature>
<feature type="compositionally biased region" description="Pro residues" evidence="1">
    <location>
        <begin position="1190"/>
        <end position="1210"/>
    </location>
</feature>
<dbReference type="EMBL" id="ML976792">
    <property type="protein sequence ID" value="KAF1964342.1"/>
    <property type="molecule type" value="Genomic_DNA"/>
</dbReference>
<reference evidence="2" key="1">
    <citation type="journal article" date="2020" name="Stud. Mycol.">
        <title>101 Dothideomycetes genomes: a test case for predicting lifestyles and emergence of pathogens.</title>
        <authorList>
            <person name="Haridas S."/>
            <person name="Albert R."/>
            <person name="Binder M."/>
            <person name="Bloem J."/>
            <person name="Labutti K."/>
            <person name="Salamov A."/>
            <person name="Andreopoulos B."/>
            <person name="Baker S."/>
            <person name="Barry K."/>
            <person name="Bills G."/>
            <person name="Bluhm B."/>
            <person name="Cannon C."/>
            <person name="Castanera R."/>
            <person name="Culley D."/>
            <person name="Daum C."/>
            <person name="Ezra D."/>
            <person name="Gonzalez J."/>
            <person name="Henrissat B."/>
            <person name="Kuo A."/>
            <person name="Liang C."/>
            <person name="Lipzen A."/>
            <person name="Lutzoni F."/>
            <person name="Magnuson J."/>
            <person name="Mondo S."/>
            <person name="Nolan M."/>
            <person name="Ohm R."/>
            <person name="Pangilinan J."/>
            <person name="Park H.-J."/>
            <person name="Ramirez L."/>
            <person name="Alfaro M."/>
            <person name="Sun H."/>
            <person name="Tritt A."/>
            <person name="Yoshinaga Y."/>
            <person name="Zwiers L.-H."/>
            <person name="Turgeon B."/>
            <person name="Goodwin S."/>
            <person name="Spatafora J."/>
            <person name="Crous P."/>
            <person name="Grigoriev I."/>
        </authorList>
    </citation>
    <scope>NUCLEOTIDE SEQUENCE</scope>
    <source>
        <strain evidence="2">CBS 107.79</strain>
    </source>
</reference>
<sequence length="1216" mass="132212">MPAFMVAAAARECGGVCEGDWDWDCDCDMVRVCCSRGATRVWWGVAEGEGEDGGSEFRSGGMAEGAENKGKKLRGRRAAVGRHSIPKARASCTIQLLDANSSVYAWTRGPAVDPYNYSARRLTLCAQRLCERSGQRDGSRLAGFAVRAALGLHRPNTWATRKPSFFCGNLLVATHMAPSWRRASVVQKWTRGRRRFIEYIALGCSDTTGAFSSTCTSSWQLLTMIVPRRFRSASTTSRKVAGGADGGVSPGNFNEASPQVLLHLSHSHEGSSPVTQGCLVDGSVERRGPKTLEPIDSSPAPAPTFVSSVAAFPKLSVSSRLKLDSNIFRHLKRRIDYTPRRAVINLNLKAVPRFAQSCPSQIHHRLVCLPIITRAKAMAPNDTFSTSRWRRNRSNANVPEQNPHPTPTSTIMNSLKPPPAMERKSSKMSLFNLFSKPKVERARGHTEAGLAIPMQPQEPPRPASPPKSSLRHNPPPQVQQVQRMRSSQFLRPMSMRPPSVKRSPGDDWDPPPLFQAYPQSIKYATVQTCLYSPDVLLRTHSQRRQAESMRERMDSHRDLATTLEDSPEHKKLEKTHRRLDSILNSTPQLTNKVYVLVTSGHMLQYSGDGPFDRLPERVLRLGKDSAAFASDLIPGKHWVLQILRSANEDGTVSDGPKHSLLSRLRIGGPIKREAASFLLVMESAEEMESWMTTVRKEIENLGGMKASSESTRGSSSIDETSERASAERPYPRGPVKRASSRLSMLAPIDSPLQSQYSYSPKIVTSDWETERKETRASVVDTASIQSSRQSIHRQSVEAPSITTSIVSNDQLQLDQLRERSRLSNVSTATSVSGACTRNTSRDPSPSPPSPIKEVPPPADAEPRRSETSLRSFHMHPGNSSSRRRSMQPLPVTNEDSTVSVQATRTPKRHSIYGPTSPTTNEPKKLESKLESGTPISSLTSFTDKPIVPASASVPTSNARTSVDSQTSTASSMRYTLRSSSAPPPRITTAIWPPPQAPLPAPPTARPQSTLIGSLSTAAAALSNPAERRISATPKPCLRPIPVRPQNPGSDGSTVTPRRASLANKPARLPLGVVVNRSVTEPVRPPSTASPASSRQSSPSRTVQAAFPSGQLLRRPTSVQINSDPAPFLSSARPNRAVSNTPSFVPGNRASSGPASNTLRQCPNIPVLRGYGQQLAPAKNITPRRSMPAMGLPPPAPPPNMPLPPPPPGGPPGVVAI</sequence>
<feature type="region of interest" description="Disordered" evidence="1">
    <location>
        <begin position="1173"/>
        <end position="1216"/>
    </location>
</feature>